<sequence length="142" mass="17163">MLINAIFYYCKKRTEKKARKLHKYYSNKQYNMEDLSGCNKEIINLDTDELCKLLDSLDFDIKYQVNEQTEPPKKRRKTTSTDIILYKEEPFCCLCGLNYSKHAYAKHRFFEAKSEHKCISCDKWFYQHDHKNSPCFDPYIRM</sequence>
<protein>
    <submittedName>
        <fullName evidence="1">Uncharacterized protein</fullName>
    </submittedName>
</protein>
<organism evidence="1">
    <name type="scientific">viral metagenome</name>
    <dbReference type="NCBI Taxonomy" id="1070528"/>
    <lineage>
        <taxon>unclassified sequences</taxon>
        <taxon>metagenomes</taxon>
        <taxon>organismal metagenomes</taxon>
    </lineage>
</organism>
<name>A0A6C0CQL1_9ZZZZ</name>
<proteinExistence type="predicted"/>
<accession>A0A6C0CQL1</accession>
<reference evidence="1" key="1">
    <citation type="journal article" date="2020" name="Nature">
        <title>Giant virus diversity and host interactions through global metagenomics.</title>
        <authorList>
            <person name="Schulz F."/>
            <person name="Roux S."/>
            <person name="Paez-Espino D."/>
            <person name="Jungbluth S."/>
            <person name="Walsh D.A."/>
            <person name="Denef V.J."/>
            <person name="McMahon K.D."/>
            <person name="Konstantinidis K.T."/>
            <person name="Eloe-Fadrosh E.A."/>
            <person name="Kyrpides N.C."/>
            <person name="Woyke T."/>
        </authorList>
    </citation>
    <scope>NUCLEOTIDE SEQUENCE</scope>
    <source>
        <strain evidence="1">GVMAG-M-3300021425-30</strain>
    </source>
</reference>
<dbReference type="EMBL" id="MN739470">
    <property type="protein sequence ID" value="QHT06583.1"/>
    <property type="molecule type" value="Genomic_DNA"/>
</dbReference>
<dbReference type="AlphaFoldDB" id="A0A6C0CQL1"/>
<evidence type="ECO:0000313" key="1">
    <source>
        <dbReference type="EMBL" id="QHT06583.1"/>
    </source>
</evidence>